<dbReference type="GeneID" id="20211222"/>
<keyword evidence="7" id="KW-0804">Transcription</keyword>
<dbReference type="EMBL" id="AMQM01001414">
    <property type="status" value="NOT_ANNOTATED_CDS"/>
    <property type="molecule type" value="Genomic_DNA"/>
</dbReference>
<dbReference type="GO" id="GO:0005634">
    <property type="term" value="C:nucleus"/>
    <property type="evidence" value="ECO:0007669"/>
    <property type="project" value="UniProtKB-SubCell"/>
</dbReference>
<keyword evidence="3" id="KW-0479">Metal-binding</keyword>
<name>T1FQX5_HELRO</name>
<dbReference type="InterPro" id="IPR036236">
    <property type="entry name" value="Znf_C2H2_sf"/>
</dbReference>
<evidence type="ECO:0000313" key="13">
    <source>
        <dbReference type="EnsemblMetazoa" id="HelroP189295"/>
    </source>
</evidence>
<evidence type="ECO:0000256" key="7">
    <source>
        <dbReference type="ARBA" id="ARBA00023163"/>
    </source>
</evidence>
<dbReference type="PANTHER" id="PTHR23235">
    <property type="entry name" value="KRUEPPEL-LIKE TRANSCRIPTION FACTOR"/>
    <property type="match status" value="1"/>
</dbReference>
<dbReference type="SMART" id="SM00355">
    <property type="entry name" value="ZnF_C2H2"/>
    <property type="match status" value="2"/>
</dbReference>
<evidence type="ECO:0000256" key="9">
    <source>
        <dbReference type="PROSITE-ProRule" id="PRU00042"/>
    </source>
</evidence>
<keyword evidence="8" id="KW-0539">Nucleus</keyword>
<dbReference type="AlphaFoldDB" id="T1FQX5"/>
<accession>T1FQX5</accession>
<gene>
    <name evidence="13" type="primary">20211222</name>
    <name evidence="12" type="ORF">HELRODRAFT_189295</name>
</gene>
<dbReference type="PROSITE" id="PS50157">
    <property type="entry name" value="ZINC_FINGER_C2H2_2"/>
    <property type="match status" value="2"/>
</dbReference>
<evidence type="ECO:0000256" key="8">
    <source>
        <dbReference type="ARBA" id="ARBA00023242"/>
    </source>
</evidence>
<dbReference type="CTD" id="20211222"/>
<feature type="domain" description="C2H2-type" evidence="11">
    <location>
        <begin position="275"/>
        <end position="300"/>
    </location>
</feature>
<dbReference type="OrthoDB" id="427030at2759"/>
<evidence type="ECO:0000256" key="10">
    <source>
        <dbReference type="SAM" id="MobiDB-lite"/>
    </source>
</evidence>
<evidence type="ECO:0000313" key="14">
    <source>
        <dbReference type="Proteomes" id="UP000015101"/>
    </source>
</evidence>
<dbReference type="PROSITE" id="PS00028">
    <property type="entry name" value="ZINC_FINGER_C2H2_1"/>
    <property type="match status" value="2"/>
</dbReference>
<organism evidence="13 14">
    <name type="scientific">Helobdella robusta</name>
    <name type="common">Californian leech</name>
    <dbReference type="NCBI Taxonomy" id="6412"/>
    <lineage>
        <taxon>Eukaryota</taxon>
        <taxon>Metazoa</taxon>
        <taxon>Spiralia</taxon>
        <taxon>Lophotrochozoa</taxon>
        <taxon>Annelida</taxon>
        <taxon>Clitellata</taxon>
        <taxon>Hirudinea</taxon>
        <taxon>Rhynchobdellida</taxon>
        <taxon>Glossiphoniidae</taxon>
        <taxon>Helobdella</taxon>
    </lineage>
</organism>
<dbReference type="RefSeq" id="XP_009025723.1">
    <property type="nucleotide sequence ID" value="XM_009027475.1"/>
</dbReference>
<evidence type="ECO:0000256" key="3">
    <source>
        <dbReference type="ARBA" id="ARBA00022723"/>
    </source>
</evidence>
<reference evidence="12 14" key="2">
    <citation type="journal article" date="2013" name="Nature">
        <title>Insights into bilaterian evolution from three spiralian genomes.</title>
        <authorList>
            <person name="Simakov O."/>
            <person name="Marletaz F."/>
            <person name="Cho S.J."/>
            <person name="Edsinger-Gonzales E."/>
            <person name="Havlak P."/>
            <person name="Hellsten U."/>
            <person name="Kuo D.H."/>
            <person name="Larsson T."/>
            <person name="Lv J."/>
            <person name="Arendt D."/>
            <person name="Savage R."/>
            <person name="Osoegawa K."/>
            <person name="de Jong P."/>
            <person name="Grimwood J."/>
            <person name="Chapman J.A."/>
            <person name="Shapiro H."/>
            <person name="Aerts A."/>
            <person name="Otillar R.P."/>
            <person name="Terry A.Y."/>
            <person name="Boore J.L."/>
            <person name="Grigoriev I.V."/>
            <person name="Lindberg D.R."/>
            <person name="Seaver E.C."/>
            <person name="Weisblat D.A."/>
            <person name="Putnam N.H."/>
            <person name="Rokhsar D.S."/>
        </authorList>
    </citation>
    <scope>NUCLEOTIDE SEQUENCE</scope>
</reference>
<evidence type="ECO:0000259" key="11">
    <source>
        <dbReference type="PROSITE" id="PS50157"/>
    </source>
</evidence>
<dbReference type="SUPFAM" id="SSF57667">
    <property type="entry name" value="beta-beta-alpha zinc fingers"/>
    <property type="match status" value="1"/>
</dbReference>
<dbReference type="Proteomes" id="UP000015101">
    <property type="component" value="Unassembled WGS sequence"/>
</dbReference>
<sequence>MTPSSHSFQNNFYCACQKVNLKRILIDTVSLLCQNGLTYRQNLKIEGVIGVTVDDVVFLVHIDQAVTSHHNSGGVSDCYAGEKDHKLSVGPIRPIINPSTSTPEKQDKDVSIANDNDYNKDHHIMKTPIKTESDCFMEINECSDSLRIAANKNSSSPTLACLAIPPLHAAATNKTSPKSFSLKKVSPKKQVKKLSFQDNNHDFNGWLGSGVYNSTNNSDGNSYFNDGLDPQPFFENQSYQDIGNGDNTYFPLLDTQQERNSSFSQDKKDKKLKSHQCQYPDCGRVFNRKDSLVRHQRTLHGKQWGVDSQLMYFCSECPRKFYRTSSLSRHLNETHGHPKL</sequence>
<protein>
    <recommendedName>
        <fullName evidence="11">C2H2-type domain-containing protein</fullName>
    </recommendedName>
</protein>
<evidence type="ECO:0000256" key="2">
    <source>
        <dbReference type="ARBA" id="ARBA00006991"/>
    </source>
</evidence>
<reference evidence="13" key="3">
    <citation type="submission" date="2015-06" db="UniProtKB">
        <authorList>
            <consortium name="EnsemblMetazoa"/>
        </authorList>
    </citation>
    <scope>IDENTIFICATION</scope>
</reference>
<evidence type="ECO:0000313" key="12">
    <source>
        <dbReference type="EMBL" id="ESN96578.1"/>
    </source>
</evidence>
<evidence type="ECO:0000256" key="6">
    <source>
        <dbReference type="ARBA" id="ARBA00023015"/>
    </source>
</evidence>
<dbReference type="GO" id="GO:0008270">
    <property type="term" value="F:zinc ion binding"/>
    <property type="evidence" value="ECO:0007669"/>
    <property type="project" value="UniProtKB-KW"/>
</dbReference>
<dbReference type="InParanoid" id="T1FQX5"/>
<evidence type="ECO:0000256" key="1">
    <source>
        <dbReference type="ARBA" id="ARBA00004123"/>
    </source>
</evidence>
<keyword evidence="5" id="KW-0862">Zinc</keyword>
<feature type="region of interest" description="Disordered" evidence="10">
    <location>
        <begin position="90"/>
        <end position="116"/>
    </location>
</feature>
<keyword evidence="6" id="KW-0805">Transcription regulation</keyword>
<comment type="similarity">
    <text evidence="2">Belongs to the krueppel C2H2-type zinc-finger protein family.</text>
</comment>
<dbReference type="InterPro" id="IPR013087">
    <property type="entry name" value="Znf_C2H2_type"/>
</dbReference>
<proteinExistence type="inferred from homology"/>
<dbReference type="EnsemblMetazoa" id="HelroT189295">
    <property type="protein sequence ID" value="HelroP189295"/>
    <property type="gene ID" value="HelroG189295"/>
</dbReference>
<dbReference type="Pfam" id="PF00096">
    <property type="entry name" value="zf-C2H2"/>
    <property type="match status" value="2"/>
</dbReference>
<feature type="domain" description="C2H2-type" evidence="11">
    <location>
        <begin position="312"/>
        <end position="340"/>
    </location>
</feature>
<dbReference type="HOGENOM" id="CLU_850657_0_0_1"/>
<dbReference type="PANTHER" id="PTHR23235:SF155">
    <property type="entry name" value="EARLY GROWTH RESPONSE 4-RELATED"/>
    <property type="match status" value="1"/>
</dbReference>
<evidence type="ECO:0000256" key="4">
    <source>
        <dbReference type="ARBA" id="ARBA00022771"/>
    </source>
</evidence>
<evidence type="ECO:0000256" key="5">
    <source>
        <dbReference type="ARBA" id="ARBA00022833"/>
    </source>
</evidence>
<keyword evidence="4 9" id="KW-0863">Zinc-finger</keyword>
<dbReference type="KEGG" id="hro:HELRODRAFT_189295"/>
<dbReference type="Gene3D" id="3.30.160.60">
    <property type="entry name" value="Classic Zinc Finger"/>
    <property type="match status" value="1"/>
</dbReference>
<dbReference type="EMBL" id="KB097495">
    <property type="protein sequence ID" value="ESN96578.1"/>
    <property type="molecule type" value="Genomic_DNA"/>
</dbReference>
<comment type="subcellular location">
    <subcellularLocation>
        <location evidence="1">Nucleus</location>
    </subcellularLocation>
</comment>
<keyword evidence="14" id="KW-1185">Reference proteome</keyword>
<reference evidence="14" key="1">
    <citation type="submission" date="2012-12" db="EMBL/GenBank/DDBJ databases">
        <authorList>
            <person name="Hellsten U."/>
            <person name="Grimwood J."/>
            <person name="Chapman J.A."/>
            <person name="Shapiro H."/>
            <person name="Aerts A."/>
            <person name="Otillar R.P."/>
            <person name="Terry A.Y."/>
            <person name="Boore J.L."/>
            <person name="Simakov O."/>
            <person name="Marletaz F."/>
            <person name="Cho S.-J."/>
            <person name="Edsinger-Gonzales E."/>
            <person name="Havlak P."/>
            <person name="Kuo D.-H."/>
            <person name="Larsson T."/>
            <person name="Lv J."/>
            <person name="Arendt D."/>
            <person name="Savage R."/>
            <person name="Osoegawa K."/>
            <person name="de Jong P."/>
            <person name="Lindberg D.R."/>
            <person name="Seaver E.C."/>
            <person name="Weisblat D.A."/>
            <person name="Putnam N.H."/>
            <person name="Grigoriev I.V."/>
            <person name="Rokhsar D.S."/>
        </authorList>
    </citation>
    <scope>NUCLEOTIDE SEQUENCE</scope>
</reference>